<dbReference type="PROSITE" id="PS01095">
    <property type="entry name" value="GH18_1"/>
    <property type="match status" value="1"/>
</dbReference>
<dbReference type="PANTHER" id="PTHR11177:SF317">
    <property type="entry name" value="CHITINASE 12-RELATED"/>
    <property type="match status" value="1"/>
</dbReference>
<dbReference type="EMBL" id="JBHTOG010000033">
    <property type="protein sequence ID" value="MFD1432364.1"/>
    <property type="molecule type" value="Genomic_DNA"/>
</dbReference>
<dbReference type="InterPro" id="IPR001579">
    <property type="entry name" value="Glyco_hydro_18_chit_AS"/>
</dbReference>
<feature type="domain" description="GH18" evidence="8">
    <location>
        <begin position="2"/>
        <end position="344"/>
    </location>
</feature>
<dbReference type="EC" id="3.2.1.14" evidence="2"/>
<evidence type="ECO:0000313" key="9">
    <source>
        <dbReference type="EMBL" id="MFD1432364.1"/>
    </source>
</evidence>
<dbReference type="GO" id="GO:0016787">
    <property type="term" value="F:hydrolase activity"/>
    <property type="evidence" value="ECO:0007669"/>
    <property type="project" value="UniProtKB-KW"/>
</dbReference>
<comment type="caution">
    <text evidence="9">The sequence shown here is derived from an EMBL/GenBank/DDBJ whole genome shotgun (WGS) entry which is preliminary data.</text>
</comment>
<keyword evidence="3 6" id="KW-0378">Hydrolase</keyword>
<dbReference type="InterPro" id="IPR011583">
    <property type="entry name" value="Chitinase_II/V-like_cat"/>
</dbReference>
<keyword evidence="10" id="KW-1185">Reference proteome</keyword>
<organism evidence="9 10">
    <name type="scientific">Lacticaseibacillus yichunensis</name>
    <dbReference type="NCBI Taxonomy" id="2486015"/>
    <lineage>
        <taxon>Bacteria</taxon>
        <taxon>Bacillati</taxon>
        <taxon>Bacillota</taxon>
        <taxon>Bacilli</taxon>
        <taxon>Lactobacillales</taxon>
        <taxon>Lactobacillaceae</taxon>
        <taxon>Lacticaseibacillus</taxon>
    </lineage>
</organism>
<dbReference type="InterPro" id="IPR017853">
    <property type="entry name" value="GH"/>
</dbReference>
<gene>
    <name evidence="9" type="ORF">ACFQ47_06665</name>
</gene>
<evidence type="ECO:0000313" key="10">
    <source>
        <dbReference type="Proteomes" id="UP001597192"/>
    </source>
</evidence>
<evidence type="ECO:0000256" key="2">
    <source>
        <dbReference type="ARBA" id="ARBA00012729"/>
    </source>
</evidence>
<accession>A0ABW4CQ58</accession>
<dbReference type="PANTHER" id="PTHR11177">
    <property type="entry name" value="CHITINASE"/>
    <property type="match status" value="1"/>
</dbReference>
<dbReference type="Pfam" id="PF00704">
    <property type="entry name" value="Glyco_hydro_18"/>
    <property type="match status" value="1"/>
</dbReference>
<keyword evidence="4" id="KW-0119">Carbohydrate metabolism</keyword>
<dbReference type="InterPro" id="IPR001223">
    <property type="entry name" value="Glyco_hydro18_cat"/>
</dbReference>
<evidence type="ECO:0000259" key="8">
    <source>
        <dbReference type="PROSITE" id="PS51910"/>
    </source>
</evidence>
<comment type="similarity">
    <text evidence="7">Belongs to the glycosyl hydrolase 18 family.</text>
</comment>
<dbReference type="InterPro" id="IPR050314">
    <property type="entry name" value="Glycosyl_Hydrlase_18"/>
</dbReference>
<comment type="catalytic activity">
    <reaction evidence="1">
        <text>Random endo-hydrolysis of N-acetyl-beta-D-glucosaminide (1-&gt;4)-beta-linkages in chitin and chitodextrins.</text>
        <dbReference type="EC" id="3.2.1.14"/>
    </reaction>
</comment>
<dbReference type="SUPFAM" id="SSF54556">
    <property type="entry name" value="Chitinase insertion domain"/>
    <property type="match status" value="1"/>
</dbReference>
<dbReference type="SMART" id="SM00636">
    <property type="entry name" value="Glyco_18"/>
    <property type="match status" value="1"/>
</dbReference>
<sequence length="345" mass="38300">MNELMAYLDDGKEWTIDQLEIDKLDCINYAFAKIDGLNLTRELKKIHLVNQVKATRPELKTCISIGGWTADGFSDAVQTDETRTTFSKNIIHYMRRYDFDGVDLDWEYPGMDTAGIKATPDDAAHFLAFVKELRRQLDEAGTQDAREYRLTVAVGAAPALLETMSPDGAFDYVQYCDYINLMTYDMRGSWTHLASHHSNLLGYTAPNGTLSAQESVNYMLAKGVPAEKLVLGSAFYSRNWTGFPAGTAAPLATPAESLGDHTSNYNELAPLLAAHPENVYWDEEAKAPYYFDGQRFSSYDDARSMAAKAQYVVVHGLRGLMFWESSLDLTGTLVDAAAAVFAAAR</sequence>
<evidence type="ECO:0000256" key="5">
    <source>
        <dbReference type="ARBA" id="ARBA00023295"/>
    </source>
</evidence>
<dbReference type="CDD" id="cd06548">
    <property type="entry name" value="GH18_chitinase"/>
    <property type="match status" value="1"/>
</dbReference>
<dbReference type="InterPro" id="IPR029070">
    <property type="entry name" value="Chitinase_insertion_sf"/>
</dbReference>
<dbReference type="PROSITE" id="PS51910">
    <property type="entry name" value="GH18_2"/>
    <property type="match status" value="1"/>
</dbReference>
<name>A0ABW4CQ58_9LACO</name>
<dbReference type="Proteomes" id="UP001597192">
    <property type="component" value="Unassembled WGS sequence"/>
</dbReference>
<dbReference type="RefSeq" id="WP_125697495.1">
    <property type="nucleotide sequence ID" value="NZ_JBHTOG010000033.1"/>
</dbReference>
<keyword evidence="4" id="KW-0146">Chitin degradation</keyword>
<dbReference type="SUPFAM" id="SSF51445">
    <property type="entry name" value="(Trans)glycosidases"/>
    <property type="match status" value="1"/>
</dbReference>
<keyword evidence="5 6" id="KW-0326">Glycosidase</keyword>
<protein>
    <recommendedName>
        <fullName evidence="2">chitinase</fullName>
        <ecNumber evidence="2">3.2.1.14</ecNumber>
    </recommendedName>
</protein>
<dbReference type="Gene3D" id="3.10.50.10">
    <property type="match status" value="1"/>
</dbReference>
<evidence type="ECO:0000256" key="7">
    <source>
        <dbReference type="RuleBase" id="RU004453"/>
    </source>
</evidence>
<evidence type="ECO:0000256" key="4">
    <source>
        <dbReference type="ARBA" id="ARBA00023024"/>
    </source>
</evidence>
<proteinExistence type="inferred from homology"/>
<evidence type="ECO:0000256" key="6">
    <source>
        <dbReference type="RuleBase" id="RU000489"/>
    </source>
</evidence>
<keyword evidence="4" id="KW-0624">Polysaccharide degradation</keyword>
<evidence type="ECO:0000256" key="1">
    <source>
        <dbReference type="ARBA" id="ARBA00000822"/>
    </source>
</evidence>
<evidence type="ECO:0000256" key="3">
    <source>
        <dbReference type="ARBA" id="ARBA00022801"/>
    </source>
</evidence>
<reference evidence="10" key="1">
    <citation type="journal article" date="2019" name="Int. J. Syst. Evol. Microbiol.">
        <title>The Global Catalogue of Microorganisms (GCM) 10K type strain sequencing project: providing services to taxonomists for standard genome sequencing and annotation.</title>
        <authorList>
            <consortium name="The Broad Institute Genomics Platform"/>
            <consortium name="The Broad Institute Genome Sequencing Center for Infectious Disease"/>
            <person name="Wu L."/>
            <person name="Ma J."/>
        </authorList>
    </citation>
    <scope>NUCLEOTIDE SEQUENCE [LARGE SCALE GENOMIC DNA]</scope>
    <source>
        <strain evidence="10">CCM 8947</strain>
    </source>
</reference>
<dbReference type="Gene3D" id="3.20.20.80">
    <property type="entry name" value="Glycosidases"/>
    <property type="match status" value="1"/>
</dbReference>